<name>A0A5E4CTH8_MARMO</name>
<sequence>METLSVIYAAVLDVDPLWRVGKCLVLGEVGTGQAVPELTLGAGLSLTQVNDILDVVTKSGTWQTLVHITTSPRNQHPRRLSLTIPLGTQSFEFH</sequence>
<proteinExistence type="predicted"/>
<reference evidence="1" key="1">
    <citation type="submission" date="2019-04" db="EMBL/GenBank/DDBJ databases">
        <authorList>
            <person name="Alioto T."/>
            <person name="Alioto T."/>
        </authorList>
    </citation>
    <scope>NUCLEOTIDE SEQUENCE [LARGE SCALE GENOMIC DNA]</scope>
</reference>
<comment type="caution">
    <text evidence="1">The sequence shown here is derived from an EMBL/GenBank/DDBJ whole genome shotgun (WGS) entry which is preliminary data.</text>
</comment>
<accession>A0A5E4CTH8</accession>
<dbReference type="AlphaFoldDB" id="A0A5E4CTH8"/>
<gene>
    <name evidence="1" type="ORF">MONAX_5E028205</name>
</gene>
<dbReference type="EMBL" id="CABDUW010001841">
    <property type="protein sequence ID" value="VTJ84262.1"/>
    <property type="molecule type" value="Genomic_DNA"/>
</dbReference>
<evidence type="ECO:0000313" key="1">
    <source>
        <dbReference type="EMBL" id="VTJ84262.1"/>
    </source>
</evidence>
<protein>
    <submittedName>
        <fullName evidence="1">Uncharacterized protein</fullName>
    </submittedName>
</protein>
<organism evidence="1">
    <name type="scientific">Marmota monax</name>
    <name type="common">Woodchuck</name>
    <dbReference type="NCBI Taxonomy" id="9995"/>
    <lineage>
        <taxon>Eukaryota</taxon>
        <taxon>Metazoa</taxon>
        <taxon>Chordata</taxon>
        <taxon>Craniata</taxon>
        <taxon>Vertebrata</taxon>
        <taxon>Euteleostomi</taxon>
        <taxon>Mammalia</taxon>
        <taxon>Eutheria</taxon>
        <taxon>Euarchontoglires</taxon>
        <taxon>Glires</taxon>
        <taxon>Rodentia</taxon>
        <taxon>Sciuromorpha</taxon>
        <taxon>Sciuridae</taxon>
        <taxon>Xerinae</taxon>
        <taxon>Marmotini</taxon>
        <taxon>Marmota</taxon>
    </lineage>
</organism>